<feature type="compositionally biased region" description="Basic and acidic residues" evidence="1">
    <location>
        <begin position="268"/>
        <end position="291"/>
    </location>
</feature>
<evidence type="ECO:0000259" key="2">
    <source>
        <dbReference type="Pfam" id="PF07727"/>
    </source>
</evidence>
<sequence>MNEDNVEYLYITSIISGQKLIMEKLPAFSSGLYHTTIKPIESYVVVNQKFNDPKVFVLWHDRLGHPGSSMMRRIIEHSHGHPLKNQKILSPNEYSCAACSQGDVFTARFADCHFNESVFPLLGREKSIPEERREISWKTSTMTHLDPCTNQCELEVQRIIHLQNLANQLPDAFIDTKKVTKSHIPAANTPARIDVPIGHLTNESKIRLKRGRLVGSKDVTPRKRRTQEKLGTLEEAIKMTDQFKIDKSIALEEAQIMQKAPEEVHIEQEAPEEAHIEQETPEDPHIEREAPEEAQVPENCEISAELNSLKKREVFGPVVQTPEDVKPVGYKWVFVRKRNENNEIIRYKTRLVAQGFSQRPGIDYEETYSPVMDAITFRFLISLAVSEGLDMRLMDVITAYLYGPMDNDIYMKIPEGFKLSDANNTKPCSMYSIKLQRSLYGLKQSGRMWYNRLSEYLLKEGYVNNPICPCIFIKKSETGFAIIAVYVDDLNLVGTPKGLTRTTNYLKKEFEMKDLGKTKFCLGLQIEHFPNGVLVHQSTYIKKVLKRFYMDKAHPLSSPMVVRSLDVKKDPFRPCEKDEELLSPEVPYLSAIGALMYLANCTRPDIAFSVNLLARYSSAPTRRHWNDAGYLSDPHKGRSQTGYVFNCNGTAISWRSVKQTMVATSSNHSEILAIHEASRECIWLRSMIQHIRESCGLSSIKGGPTTLFEDNAACIAQITGGYIKGDRTKHISPKFFYTHELQKSGEIDVQQIRSSDNLADLFTKSLPTSTFKKLIHRIGMRQLKDIDMRGSMLVKGC</sequence>
<dbReference type="InterPro" id="IPR043502">
    <property type="entry name" value="DNA/RNA_pol_sf"/>
</dbReference>
<protein>
    <recommendedName>
        <fullName evidence="6">Retrovirus-related Pol polyprotein from transposon TNT 1-94</fullName>
    </recommendedName>
</protein>
<dbReference type="Proteomes" id="UP001227230">
    <property type="component" value="Chromosome 2"/>
</dbReference>
<dbReference type="InterPro" id="IPR025724">
    <property type="entry name" value="GAG-pre-integrase_dom"/>
</dbReference>
<dbReference type="InterPro" id="IPR013103">
    <property type="entry name" value="RVT_2"/>
</dbReference>
<dbReference type="Pfam" id="PF07727">
    <property type="entry name" value="RVT_2"/>
    <property type="match status" value="1"/>
</dbReference>
<reference evidence="4 5" key="1">
    <citation type="journal article" date="2023" name="Hortic Res">
        <title>The complete reference genome for grapevine (Vitis vinifera L.) genetics and breeding.</title>
        <authorList>
            <person name="Shi X."/>
            <person name="Cao S."/>
            <person name="Wang X."/>
            <person name="Huang S."/>
            <person name="Wang Y."/>
            <person name="Liu Z."/>
            <person name="Liu W."/>
            <person name="Leng X."/>
            <person name="Peng Y."/>
            <person name="Wang N."/>
            <person name="Wang Y."/>
            <person name="Ma Z."/>
            <person name="Xu X."/>
            <person name="Zhang F."/>
            <person name="Xue H."/>
            <person name="Zhong H."/>
            <person name="Wang Y."/>
            <person name="Zhang K."/>
            <person name="Velt A."/>
            <person name="Avia K."/>
            <person name="Holtgrawe D."/>
            <person name="Grimplet J."/>
            <person name="Matus J.T."/>
            <person name="Ware D."/>
            <person name="Wu X."/>
            <person name="Wang H."/>
            <person name="Liu C."/>
            <person name="Fang Y."/>
            <person name="Rustenholz C."/>
            <person name="Cheng Z."/>
            <person name="Xiao H."/>
            <person name="Zhou Y."/>
        </authorList>
    </citation>
    <scope>NUCLEOTIDE SEQUENCE [LARGE SCALE GENOMIC DNA]</scope>
    <source>
        <strain evidence="5">cv. Pinot noir / PN40024</strain>
        <tissue evidence="4">Leaf</tissue>
    </source>
</reference>
<dbReference type="PANTHER" id="PTHR11439">
    <property type="entry name" value="GAG-POL-RELATED RETROTRANSPOSON"/>
    <property type="match status" value="1"/>
</dbReference>
<keyword evidence="5" id="KW-1185">Reference proteome</keyword>
<evidence type="ECO:0008006" key="6">
    <source>
        <dbReference type="Google" id="ProtNLM"/>
    </source>
</evidence>
<feature type="domain" description="GAG-pre-integrase" evidence="3">
    <location>
        <begin position="31"/>
        <end position="102"/>
    </location>
</feature>
<organism evidence="4 5">
    <name type="scientific">Vitis vinifera</name>
    <name type="common">Grape</name>
    <dbReference type="NCBI Taxonomy" id="29760"/>
    <lineage>
        <taxon>Eukaryota</taxon>
        <taxon>Viridiplantae</taxon>
        <taxon>Streptophyta</taxon>
        <taxon>Embryophyta</taxon>
        <taxon>Tracheophyta</taxon>
        <taxon>Spermatophyta</taxon>
        <taxon>Magnoliopsida</taxon>
        <taxon>eudicotyledons</taxon>
        <taxon>Gunneridae</taxon>
        <taxon>Pentapetalae</taxon>
        <taxon>rosids</taxon>
        <taxon>Vitales</taxon>
        <taxon>Vitaceae</taxon>
        <taxon>Viteae</taxon>
        <taxon>Vitis</taxon>
    </lineage>
</organism>
<dbReference type="Pfam" id="PF13976">
    <property type="entry name" value="gag_pre-integrs"/>
    <property type="match status" value="1"/>
</dbReference>
<gene>
    <name evidence="4" type="ORF">VitviT2T_001811</name>
</gene>
<evidence type="ECO:0000256" key="1">
    <source>
        <dbReference type="SAM" id="MobiDB-lite"/>
    </source>
</evidence>
<dbReference type="EMBL" id="CP126649">
    <property type="protein sequence ID" value="WJZ82013.1"/>
    <property type="molecule type" value="Genomic_DNA"/>
</dbReference>
<dbReference type="SUPFAM" id="SSF56672">
    <property type="entry name" value="DNA/RNA polymerases"/>
    <property type="match status" value="1"/>
</dbReference>
<dbReference type="PANTHER" id="PTHR11439:SF467">
    <property type="entry name" value="INTEGRASE CATALYTIC DOMAIN-CONTAINING PROTEIN"/>
    <property type="match status" value="1"/>
</dbReference>
<feature type="domain" description="Reverse transcriptase Ty1/copia-type" evidence="2">
    <location>
        <begin position="318"/>
        <end position="561"/>
    </location>
</feature>
<evidence type="ECO:0000313" key="5">
    <source>
        <dbReference type="Proteomes" id="UP001227230"/>
    </source>
</evidence>
<dbReference type="CDD" id="cd09272">
    <property type="entry name" value="RNase_HI_RT_Ty1"/>
    <property type="match status" value="1"/>
</dbReference>
<accession>A0ABY9BHR8</accession>
<evidence type="ECO:0000259" key="3">
    <source>
        <dbReference type="Pfam" id="PF13976"/>
    </source>
</evidence>
<evidence type="ECO:0000313" key="4">
    <source>
        <dbReference type="EMBL" id="WJZ82013.1"/>
    </source>
</evidence>
<proteinExistence type="predicted"/>
<feature type="region of interest" description="Disordered" evidence="1">
    <location>
        <begin position="268"/>
        <end position="297"/>
    </location>
</feature>
<name>A0ABY9BHR8_VITVI</name>